<dbReference type="InterPro" id="IPR007137">
    <property type="entry name" value="DUF348"/>
</dbReference>
<evidence type="ECO:0000313" key="5">
    <source>
        <dbReference type="Proteomes" id="UP000280444"/>
    </source>
</evidence>
<dbReference type="InterPro" id="IPR008258">
    <property type="entry name" value="Transglycosylase_SLT_dom_1"/>
</dbReference>
<protein>
    <submittedName>
        <fullName evidence="4">DUF348 domain-containing protein</fullName>
    </submittedName>
</protein>
<keyword evidence="5" id="KW-1185">Reference proteome</keyword>
<dbReference type="Pfam" id="PF01464">
    <property type="entry name" value="SLT"/>
    <property type="match status" value="1"/>
</dbReference>
<name>A0A3P1SE95_9ACTO</name>
<dbReference type="SUPFAM" id="SSF53955">
    <property type="entry name" value="Lysozyme-like"/>
    <property type="match status" value="1"/>
</dbReference>
<dbReference type="EMBL" id="RQZF01000012">
    <property type="protein sequence ID" value="RRC94632.1"/>
    <property type="molecule type" value="Genomic_DNA"/>
</dbReference>
<sequence>MTQAREALLSFAPCRRHVVTAALAASTLVCTTALTAAATSHVEYTVEVNGVSRPYSAWATTVEEALTDAGISLDPHDLVSPARGESITEGSTIVVRKARPVELNINGQHRTVWTTASTLDDILSAADPHGDGAIIAASRSALRGTIPALTSRPQNVTVTHKGVQRSIFMRPGDDIRSLLTSAGIEVGPLDRVTVFSQAGALNVKVSTVTRGTVTVDTPTEFTERVEDNAQLFAGESIVTTKGVPGTTRQIAWQETIDGSVVHQAVLSEEAVSAPQEQVRSRGTKEATPQALLAAGIDPKATLEEGVEADGTPSIRYRATLGSISTPEEITALRVSTELAGVPLVYTGEDPRNIAKQQVSDRGWNEDQFRCLVALWQKESGWNPYAENPSSGAYGIPQSLPGSKMASAGDDWQTNPATQITWGLGYIASRYGDPCGAWGHSQAVGWY</sequence>
<dbReference type="PROSITE" id="PS51109">
    <property type="entry name" value="G5"/>
    <property type="match status" value="1"/>
</dbReference>
<evidence type="ECO:0000256" key="1">
    <source>
        <dbReference type="ARBA" id="ARBA00022729"/>
    </source>
</evidence>
<feature type="chain" id="PRO_5038399351" evidence="2">
    <location>
        <begin position="25"/>
        <end position="446"/>
    </location>
</feature>
<feature type="signal peptide" evidence="2">
    <location>
        <begin position="1"/>
        <end position="24"/>
    </location>
</feature>
<accession>A0A3P1SE95</accession>
<dbReference type="Gene3D" id="1.10.530.10">
    <property type="match status" value="1"/>
</dbReference>
<dbReference type="OrthoDB" id="9766277at2"/>
<keyword evidence="1 2" id="KW-0732">Signal</keyword>
<evidence type="ECO:0000313" key="4">
    <source>
        <dbReference type="EMBL" id="RRC94632.1"/>
    </source>
</evidence>
<evidence type="ECO:0000256" key="2">
    <source>
        <dbReference type="SAM" id="SignalP"/>
    </source>
</evidence>
<dbReference type="SMART" id="SM01208">
    <property type="entry name" value="G5"/>
    <property type="match status" value="1"/>
</dbReference>
<dbReference type="Pfam" id="PF03990">
    <property type="entry name" value="DUF348"/>
    <property type="match status" value="3"/>
</dbReference>
<organism evidence="4 5">
    <name type="scientific">Schaalia canis</name>
    <dbReference type="NCBI Taxonomy" id="100469"/>
    <lineage>
        <taxon>Bacteria</taxon>
        <taxon>Bacillati</taxon>
        <taxon>Actinomycetota</taxon>
        <taxon>Actinomycetes</taxon>
        <taxon>Actinomycetales</taxon>
        <taxon>Actinomycetaceae</taxon>
        <taxon>Schaalia</taxon>
    </lineage>
</organism>
<dbReference type="RefSeq" id="WP_124872012.1">
    <property type="nucleotide sequence ID" value="NZ_RQZF01000012.1"/>
</dbReference>
<dbReference type="Proteomes" id="UP000280444">
    <property type="component" value="Unassembled WGS sequence"/>
</dbReference>
<dbReference type="Gene3D" id="2.20.230.10">
    <property type="entry name" value="Resuscitation-promoting factor rpfb"/>
    <property type="match status" value="1"/>
</dbReference>
<comment type="caution">
    <text evidence="4">The sequence shown here is derived from an EMBL/GenBank/DDBJ whole genome shotgun (WGS) entry which is preliminary data.</text>
</comment>
<gene>
    <name evidence="4" type="ORF">EII11_09390</name>
</gene>
<dbReference type="AlphaFoldDB" id="A0A3P1SE95"/>
<dbReference type="InterPro" id="IPR023346">
    <property type="entry name" value="Lysozyme-like_dom_sf"/>
</dbReference>
<proteinExistence type="predicted"/>
<feature type="domain" description="G5" evidence="3">
    <location>
        <begin position="205"/>
        <end position="285"/>
    </location>
</feature>
<dbReference type="Pfam" id="PF07501">
    <property type="entry name" value="G5"/>
    <property type="match status" value="1"/>
</dbReference>
<evidence type="ECO:0000259" key="3">
    <source>
        <dbReference type="PROSITE" id="PS51109"/>
    </source>
</evidence>
<reference evidence="4 5" key="1">
    <citation type="submission" date="2018-11" db="EMBL/GenBank/DDBJ databases">
        <title>Genomes From Bacteria Associated with the Canine Oral Cavity: a Test Case for Automated Genome-Based Taxonomic Assignment.</title>
        <authorList>
            <person name="Coil D.A."/>
            <person name="Jospin G."/>
            <person name="Darling A.E."/>
            <person name="Wallis C."/>
            <person name="Davis I.J."/>
            <person name="Harris S."/>
            <person name="Eisen J.A."/>
            <person name="Holcombe L.J."/>
            <person name="O'Flynn C."/>
        </authorList>
    </citation>
    <scope>NUCLEOTIDE SEQUENCE [LARGE SCALE GENOMIC DNA]</scope>
    <source>
        <strain evidence="4 5">OH770</strain>
    </source>
</reference>
<dbReference type="InterPro" id="IPR011098">
    <property type="entry name" value="G5_dom"/>
</dbReference>